<keyword evidence="5" id="KW-0408">Iron</keyword>
<keyword evidence="4" id="KW-0479">Metal-binding</keyword>
<keyword evidence="9 11" id="KW-1015">Disulfide bond</keyword>
<dbReference type="Proteomes" id="UP000309128">
    <property type="component" value="Unassembled WGS sequence"/>
</dbReference>
<comment type="cofactor">
    <cofactor evidence="11">
        <name>[4Fe-4S] cluster</name>
        <dbReference type="ChEBI" id="CHEBI:49883"/>
    </cofactor>
    <text evidence="11">Binds 1 [4Fe-4S] cluster per subunit. Following nitrosylation of the [4Fe-4S] cluster binds 1 [4Fe-8(NO)] cluster per subunit.</text>
</comment>
<comment type="similarity">
    <text evidence="2 11">Belongs to the WhiB family.</text>
</comment>
<keyword evidence="10 11" id="KW-0804">Transcription</keyword>
<dbReference type="PROSITE" id="PS51674">
    <property type="entry name" value="4FE4S_WBL"/>
    <property type="match status" value="1"/>
</dbReference>
<evidence type="ECO:0000256" key="8">
    <source>
        <dbReference type="ARBA" id="ARBA00023125"/>
    </source>
</evidence>
<dbReference type="GO" id="GO:0046872">
    <property type="term" value="F:metal ion binding"/>
    <property type="evidence" value="ECO:0007669"/>
    <property type="project" value="UniProtKB-KW"/>
</dbReference>
<dbReference type="GO" id="GO:0047134">
    <property type="term" value="F:protein-disulfide reductase [NAD(P)H] activity"/>
    <property type="evidence" value="ECO:0007669"/>
    <property type="project" value="TreeGrafter"/>
</dbReference>
<comment type="subcellular location">
    <subcellularLocation>
        <location evidence="1 11">Cytoplasm</location>
    </subcellularLocation>
</comment>
<evidence type="ECO:0000313" key="13">
    <source>
        <dbReference type="EMBL" id="TMR13807.1"/>
    </source>
</evidence>
<comment type="caution">
    <text evidence="11">Lacks conserved residue(s) required for the propagation of feature annotation.</text>
</comment>
<protein>
    <recommendedName>
        <fullName evidence="11">Transcriptional regulator WhiB</fullName>
    </recommendedName>
</protein>
<evidence type="ECO:0000256" key="4">
    <source>
        <dbReference type="ARBA" id="ARBA00022723"/>
    </source>
</evidence>
<organism evidence="13 14">
    <name type="scientific">Nonomuraea turkmeniaca</name>
    <dbReference type="NCBI Taxonomy" id="103838"/>
    <lineage>
        <taxon>Bacteria</taxon>
        <taxon>Bacillati</taxon>
        <taxon>Actinomycetota</taxon>
        <taxon>Actinomycetes</taxon>
        <taxon>Streptosporangiales</taxon>
        <taxon>Streptosporangiaceae</taxon>
        <taxon>Nonomuraea</taxon>
    </lineage>
</organism>
<gene>
    <name evidence="11" type="primary">whiB</name>
    <name evidence="13" type="ORF">ETD86_30040</name>
</gene>
<dbReference type="OrthoDB" id="7961152at2"/>
<dbReference type="EMBL" id="VCKY01000117">
    <property type="protein sequence ID" value="TMR13807.1"/>
    <property type="molecule type" value="Genomic_DNA"/>
</dbReference>
<name>A0A5S4F9U1_9ACTN</name>
<dbReference type="Pfam" id="PF02467">
    <property type="entry name" value="Whib"/>
    <property type="match status" value="1"/>
</dbReference>
<comment type="PTM">
    <text evidence="11">The Fe-S cluster can be nitrosylated by nitric oxide (NO).</text>
</comment>
<evidence type="ECO:0000256" key="11">
    <source>
        <dbReference type="HAMAP-Rule" id="MF_01479"/>
    </source>
</evidence>
<dbReference type="AlphaFoldDB" id="A0A5S4F9U1"/>
<dbReference type="GO" id="GO:0005737">
    <property type="term" value="C:cytoplasm"/>
    <property type="evidence" value="ECO:0007669"/>
    <property type="project" value="UniProtKB-SubCell"/>
</dbReference>
<evidence type="ECO:0000313" key="14">
    <source>
        <dbReference type="Proteomes" id="UP000309128"/>
    </source>
</evidence>
<sequence length="74" mass="8377">MFYSDADSRTDDDVDVFLLAGEDLAKAICAGCPVRGDCLRWALEHGERWGIWGGLNPRERRHLRRRGYGLARAS</sequence>
<dbReference type="GO" id="GO:0051539">
    <property type="term" value="F:4 iron, 4 sulfur cluster binding"/>
    <property type="evidence" value="ECO:0007669"/>
    <property type="project" value="UniProtKB-UniRule"/>
</dbReference>
<evidence type="ECO:0000256" key="5">
    <source>
        <dbReference type="ARBA" id="ARBA00023004"/>
    </source>
</evidence>
<dbReference type="PANTHER" id="PTHR38839">
    <property type="entry name" value="TRANSCRIPTIONAL REGULATOR WHID-RELATED"/>
    <property type="match status" value="1"/>
</dbReference>
<evidence type="ECO:0000256" key="1">
    <source>
        <dbReference type="ARBA" id="ARBA00004496"/>
    </source>
</evidence>
<comment type="function">
    <text evidence="11">Acts as a transcriptional regulator. Probably redox-responsive. The apo- but not holo-form probably binds DNA.</text>
</comment>
<keyword evidence="6" id="KW-0411">Iron-sulfur</keyword>
<keyword evidence="8 11" id="KW-0238">DNA-binding</keyword>
<evidence type="ECO:0000256" key="9">
    <source>
        <dbReference type="ARBA" id="ARBA00023157"/>
    </source>
</evidence>
<dbReference type="HAMAP" id="MF_01479">
    <property type="entry name" value="WhiB"/>
    <property type="match status" value="1"/>
</dbReference>
<evidence type="ECO:0000256" key="3">
    <source>
        <dbReference type="ARBA" id="ARBA00022485"/>
    </source>
</evidence>
<dbReference type="GO" id="GO:0035731">
    <property type="term" value="F:dinitrosyl-iron complex binding"/>
    <property type="evidence" value="ECO:0007669"/>
    <property type="project" value="UniProtKB-UniRule"/>
</dbReference>
<comment type="caution">
    <text evidence="13">The sequence shown here is derived from an EMBL/GenBank/DDBJ whole genome shotgun (WGS) entry which is preliminary data.</text>
</comment>
<evidence type="ECO:0000259" key="12">
    <source>
        <dbReference type="PROSITE" id="PS51674"/>
    </source>
</evidence>
<keyword evidence="3" id="KW-0004">4Fe-4S</keyword>
<reference evidence="13 14" key="1">
    <citation type="submission" date="2019-05" db="EMBL/GenBank/DDBJ databases">
        <title>Draft genome sequence of Nonomuraea turkmeniaca DSM 43926.</title>
        <authorList>
            <person name="Saricaoglu S."/>
            <person name="Isik K."/>
        </authorList>
    </citation>
    <scope>NUCLEOTIDE SEQUENCE [LARGE SCALE GENOMIC DNA]</scope>
    <source>
        <strain evidence="13 14">DSM 43926</strain>
    </source>
</reference>
<evidence type="ECO:0000256" key="10">
    <source>
        <dbReference type="ARBA" id="ARBA00023163"/>
    </source>
</evidence>
<keyword evidence="14" id="KW-1185">Reference proteome</keyword>
<proteinExistence type="inferred from homology"/>
<dbReference type="GO" id="GO:0045892">
    <property type="term" value="P:negative regulation of DNA-templated transcription"/>
    <property type="evidence" value="ECO:0007669"/>
    <property type="project" value="TreeGrafter"/>
</dbReference>
<dbReference type="InterPro" id="IPR003482">
    <property type="entry name" value="Whib"/>
</dbReference>
<evidence type="ECO:0000256" key="2">
    <source>
        <dbReference type="ARBA" id="ARBA00006597"/>
    </source>
</evidence>
<evidence type="ECO:0000256" key="6">
    <source>
        <dbReference type="ARBA" id="ARBA00023014"/>
    </source>
</evidence>
<keyword evidence="11" id="KW-0963">Cytoplasm</keyword>
<dbReference type="GO" id="GO:0003677">
    <property type="term" value="F:DNA binding"/>
    <property type="evidence" value="ECO:0007669"/>
    <property type="project" value="UniProtKB-UniRule"/>
</dbReference>
<dbReference type="GO" id="GO:0045454">
    <property type="term" value="P:cell redox homeostasis"/>
    <property type="evidence" value="ECO:0007669"/>
    <property type="project" value="TreeGrafter"/>
</dbReference>
<feature type="domain" description="4Fe-4S Wbl-type" evidence="12">
    <location>
        <begin position="1"/>
        <end position="62"/>
    </location>
</feature>
<dbReference type="InterPro" id="IPR034768">
    <property type="entry name" value="4FE4S_WBL"/>
</dbReference>
<keyword evidence="7 11" id="KW-0805">Transcription regulation</keyword>
<comment type="PTM">
    <text evidence="11">Upon Fe-S cluster removal intramolecular disulfide bonds are formed.</text>
</comment>
<evidence type="ECO:0000256" key="7">
    <source>
        <dbReference type="ARBA" id="ARBA00023015"/>
    </source>
</evidence>
<accession>A0A5S4F9U1</accession>